<dbReference type="FunFam" id="3.30.1360.120:FF:000015">
    <property type="entry name" value="IBA57, iron-sulfur cluster assembly"/>
    <property type="match status" value="1"/>
</dbReference>
<dbReference type="InterPro" id="IPR027266">
    <property type="entry name" value="TrmE/GcvT-like"/>
</dbReference>
<evidence type="ECO:0000256" key="5">
    <source>
        <dbReference type="ARBA" id="ARBA00075513"/>
    </source>
</evidence>
<dbReference type="Pfam" id="PF25455">
    <property type="entry name" value="Beta-barrel_CAF17_C"/>
    <property type="match status" value="1"/>
</dbReference>
<accession>A0A7K7SMY8</accession>
<comment type="caution">
    <text evidence="9">The sequence shown here is derived from an EMBL/GenBank/DDBJ whole genome shotgun (WGS) entry which is preliminary data.</text>
</comment>
<sequence length="329" mass="35171">MLVRPVTAPGLRRWCRARRGAAAACFPLARALLGVRGAEAAALLQGLLTNDVAPLAAAGGAPPALYAHALNVQGRCLYDVILYRLHEGAGEEPHILLECDSGVLDSLQKHLKLYKIRRKVDISPCPDLTLWAVIPGEQAGDAASSLPKRAGQAVLLTPDPRTEVMGWRLIAKKGANVSEIIPGSEIGNVQDYHRHRYKQGIPEGVKDLPPGVALPLESNLAYMNGISFTKGCYIGQELTARTHHTGVIRKRLLPVCFPSPLPSGGDPEGAEIFTESGKPAGRFRAGGGGLGIALLRLAHVSEPLRLRLGGDTVRLSAHTPEWWPKPAAK</sequence>
<keyword evidence="2" id="KW-0809">Transit peptide</keyword>
<feature type="non-terminal residue" evidence="9">
    <location>
        <position position="1"/>
    </location>
</feature>
<keyword evidence="9" id="KW-0808">Transferase</keyword>
<keyword evidence="4" id="KW-0350">Heme biosynthesis</keyword>
<dbReference type="OrthoDB" id="191995at2759"/>
<dbReference type="GO" id="GO:0016740">
    <property type="term" value="F:transferase activity"/>
    <property type="evidence" value="ECO:0007669"/>
    <property type="project" value="UniProtKB-KW"/>
</dbReference>
<dbReference type="EMBL" id="VZSY01000067">
    <property type="protein sequence ID" value="NXA05907.1"/>
    <property type="molecule type" value="Genomic_DNA"/>
</dbReference>
<evidence type="ECO:0000256" key="2">
    <source>
        <dbReference type="ARBA" id="ARBA00022946"/>
    </source>
</evidence>
<feature type="domain" description="CAF17 C-terminal" evidence="8">
    <location>
        <begin position="249"/>
        <end position="325"/>
    </location>
</feature>
<reference evidence="9 10" key="1">
    <citation type="submission" date="2019-09" db="EMBL/GenBank/DDBJ databases">
        <title>Bird 10,000 Genomes (B10K) Project - Family phase.</title>
        <authorList>
            <person name="Zhang G."/>
        </authorList>
    </citation>
    <scope>NUCLEOTIDE SEQUENCE [LARGE SCALE GENOMIC DNA]</scope>
    <source>
        <strain evidence="9">B10K-DU-030-41</strain>
        <tissue evidence="9">Muscle</tissue>
    </source>
</reference>
<evidence type="ECO:0000256" key="4">
    <source>
        <dbReference type="ARBA" id="ARBA00023133"/>
    </source>
</evidence>
<dbReference type="NCBIfam" id="TIGR03317">
    <property type="entry name" value="ygfZ_signature"/>
    <property type="match status" value="1"/>
</dbReference>
<gene>
    <name evidence="9" type="primary">Iba57</name>
    <name evidence="9" type="ORF">SAPAEN_R09120</name>
</gene>
<dbReference type="SUPFAM" id="SSF103025">
    <property type="entry name" value="Folate-binding domain"/>
    <property type="match status" value="1"/>
</dbReference>
<evidence type="ECO:0000256" key="6">
    <source>
        <dbReference type="ARBA" id="ARBA00093447"/>
    </source>
</evidence>
<organism evidence="9 10">
    <name type="scientific">Sapayoa aenigma</name>
    <name type="common">broad-billed sapayoa</name>
    <dbReference type="NCBI Taxonomy" id="239371"/>
    <lineage>
        <taxon>Eukaryota</taxon>
        <taxon>Metazoa</taxon>
        <taxon>Chordata</taxon>
        <taxon>Craniata</taxon>
        <taxon>Vertebrata</taxon>
        <taxon>Euteleostomi</taxon>
        <taxon>Archelosauria</taxon>
        <taxon>Archosauria</taxon>
        <taxon>Dinosauria</taxon>
        <taxon>Saurischia</taxon>
        <taxon>Theropoda</taxon>
        <taxon>Coelurosauria</taxon>
        <taxon>Aves</taxon>
        <taxon>Neognathae</taxon>
        <taxon>Neoaves</taxon>
        <taxon>Telluraves</taxon>
        <taxon>Australaves</taxon>
        <taxon>Passeriformes</taxon>
        <taxon>Tyrannidae</taxon>
        <taxon>Sapayoa</taxon>
    </lineage>
</organism>
<keyword evidence="3" id="KW-0496">Mitochondrion</keyword>
<dbReference type="Proteomes" id="UP000589485">
    <property type="component" value="Unassembled WGS sequence"/>
</dbReference>
<dbReference type="Gene3D" id="3.30.1360.120">
    <property type="entry name" value="Probable tRNA modification gtpase trme, domain 1"/>
    <property type="match status" value="1"/>
</dbReference>
<evidence type="ECO:0000313" key="9">
    <source>
        <dbReference type="EMBL" id="NXA05907.1"/>
    </source>
</evidence>
<protein>
    <recommendedName>
        <fullName evidence="7">Iron-sulfur cluster assembly factor IBA57, mitochondrial</fullName>
    </recommendedName>
    <alternativeName>
        <fullName evidence="5">Iron-sulfur cluster assembly factor homolog</fullName>
    </alternativeName>
</protein>
<keyword evidence="10" id="KW-1185">Reference proteome</keyword>
<name>A0A7K7SMY8_9TYRA</name>
<evidence type="ECO:0000256" key="7">
    <source>
        <dbReference type="ARBA" id="ARBA00093625"/>
    </source>
</evidence>
<dbReference type="PANTHER" id="PTHR22602:SF0">
    <property type="entry name" value="TRANSFERASE CAF17, MITOCHONDRIAL-RELATED"/>
    <property type="match status" value="1"/>
</dbReference>
<dbReference type="InterPro" id="IPR017703">
    <property type="entry name" value="YgfZ/GCV_T_CS"/>
</dbReference>
<dbReference type="GO" id="GO:0016226">
    <property type="term" value="P:iron-sulfur cluster assembly"/>
    <property type="evidence" value="ECO:0007669"/>
    <property type="project" value="TreeGrafter"/>
</dbReference>
<dbReference type="InterPro" id="IPR045179">
    <property type="entry name" value="YgfZ/GcvT"/>
</dbReference>
<evidence type="ECO:0000313" key="10">
    <source>
        <dbReference type="Proteomes" id="UP000589485"/>
    </source>
</evidence>
<evidence type="ECO:0000259" key="8">
    <source>
        <dbReference type="Pfam" id="PF25455"/>
    </source>
</evidence>
<dbReference type="PANTHER" id="PTHR22602">
    <property type="entry name" value="TRANSFERASE CAF17, MITOCHONDRIAL-RELATED"/>
    <property type="match status" value="1"/>
</dbReference>
<dbReference type="GO" id="GO:0006783">
    <property type="term" value="P:heme biosynthetic process"/>
    <property type="evidence" value="ECO:0007669"/>
    <property type="project" value="UniProtKB-KW"/>
</dbReference>
<evidence type="ECO:0000256" key="3">
    <source>
        <dbReference type="ARBA" id="ARBA00023128"/>
    </source>
</evidence>
<comment type="subcellular location">
    <subcellularLocation>
        <location evidence="1">Mitochondrion</location>
    </subcellularLocation>
</comment>
<dbReference type="GO" id="GO:0005759">
    <property type="term" value="C:mitochondrial matrix"/>
    <property type="evidence" value="ECO:0007669"/>
    <property type="project" value="TreeGrafter"/>
</dbReference>
<feature type="non-terminal residue" evidence="9">
    <location>
        <position position="329"/>
    </location>
</feature>
<dbReference type="InterPro" id="IPR057460">
    <property type="entry name" value="CAF17_C"/>
</dbReference>
<dbReference type="AlphaFoldDB" id="A0A7K7SMY8"/>
<comment type="similarity">
    <text evidence="6">Belongs to the GcvT family. CAF17/IBA57 subfamily.</text>
</comment>
<evidence type="ECO:0000256" key="1">
    <source>
        <dbReference type="ARBA" id="ARBA00004173"/>
    </source>
</evidence>
<proteinExistence type="inferred from homology"/>